<proteinExistence type="predicted"/>
<dbReference type="EMBL" id="JACHFD010000027">
    <property type="protein sequence ID" value="MBB5353465.1"/>
    <property type="molecule type" value="Genomic_DNA"/>
</dbReference>
<protein>
    <submittedName>
        <fullName evidence="1">Plasmid stabilization system protein ParE</fullName>
    </submittedName>
</protein>
<name>A0A840V620_9BACT</name>
<sequence>MIHIRISGDALEDLNQGFWFYEAQEPGLGDYFLSQLRADIDGLKITAGIHRQPHKHLHRLLSRRFPYAIYYEFGSDQALVIAIVDCRRDPAWIESHLDK</sequence>
<evidence type="ECO:0000313" key="1">
    <source>
        <dbReference type="EMBL" id="MBB5353465.1"/>
    </source>
</evidence>
<organism evidence="1 2">
    <name type="scientific">Haloferula luteola</name>
    <dbReference type="NCBI Taxonomy" id="595692"/>
    <lineage>
        <taxon>Bacteria</taxon>
        <taxon>Pseudomonadati</taxon>
        <taxon>Verrucomicrobiota</taxon>
        <taxon>Verrucomicrobiia</taxon>
        <taxon>Verrucomicrobiales</taxon>
        <taxon>Verrucomicrobiaceae</taxon>
        <taxon>Haloferula</taxon>
    </lineage>
</organism>
<dbReference type="Gene3D" id="3.30.2310.20">
    <property type="entry name" value="RelE-like"/>
    <property type="match status" value="1"/>
</dbReference>
<gene>
    <name evidence="1" type="ORF">HNR46_003726</name>
</gene>
<dbReference type="Proteomes" id="UP000557717">
    <property type="component" value="Unassembled WGS sequence"/>
</dbReference>
<evidence type="ECO:0000313" key="2">
    <source>
        <dbReference type="Proteomes" id="UP000557717"/>
    </source>
</evidence>
<dbReference type="InterPro" id="IPR035093">
    <property type="entry name" value="RelE/ParE_toxin_dom_sf"/>
</dbReference>
<keyword evidence="2" id="KW-1185">Reference proteome</keyword>
<accession>A0A840V620</accession>
<dbReference type="AlphaFoldDB" id="A0A840V620"/>
<comment type="caution">
    <text evidence="1">The sequence shown here is derived from an EMBL/GenBank/DDBJ whole genome shotgun (WGS) entry which is preliminary data.</text>
</comment>
<reference evidence="1 2" key="1">
    <citation type="submission" date="2020-08" db="EMBL/GenBank/DDBJ databases">
        <title>Genomic Encyclopedia of Type Strains, Phase IV (KMG-IV): sequencing the most valuable type-strain genomes for metagenomic binning, comparative biology and taxonomic classification.</title>
        <authorList>
            <person name="Goeker M."/>
        </authorList>
    </citation>
    <scope>NUCLEOTIDE SEQUENCE [LARGE SCALE GENOMIC DNA]</scope>
    <source>
        <strain evidence="1 2">YC6886</strain>
    </source>
</reference>